<feature type="domain" description="Carrier" evidence="5">
    <location>
        <begin position="4264"/>
        <end position="4338"/>
    </location>
</feature>
<dbReference type="InterPro" id="IPR020806">
    <property type="entry name" value="PKS_PP-bd"/>
</dbReference>
<dbReference type="InterPro" id="IPR036736">
    <property type="entry name" value="ACP-like_sf"/>
</dbReference>
<feature type="compositionally biased region" description="Low complexity" evidence="4">
    <location>
        <begin position="1312"/>
        <end position="1322"/>
    </location>
</feature>
<dbReference type="PROSITE" id="PS00455">
    <property type="entry name" value="AMP_BINDING"/>
    <property type="match status" value="4"/>
</dbReference>
<feature type="domain" description="Carrier" evidence="5">
    <location>
        <begin position="3150"/>
        <end position="3228"/>
    </location>
</feature>
<dbReference type="FunFam" id="3.40.50.980:FF:000002">
    <property type="entry name" value="Enterobactin synthetase component F"/>
    <property type="match status" value="1"/>
</dbReference>
<dbReference type="Gene3D" id="3.30.559.10">
    <property type="entry name" value="Chloramphenicol acetyltransferase-like domain"/>
    <property type="match status" value="4"/>
</dbReference>
<feature type="compositionally biased region" description="Basic and acidic residues" evidence="4">
    <location>
        <begin position="1300"/>
        <end position="1311"/>
    </location>
</feature>
<dbReference type="InterPro" id="IPR006162">
    <property type="entry name" value="Ppantetheine_attach_site"/>
</dbReference>
<feature type="domain" description="Carrier" evidence="5">
    <location>
        <begin position="2063"/>
        <end position="2140"/>
    </location>
</feature>
<dbReference type="SMART" id="SM00823">
    <property type="entry name" value="PKS_PP"/>
    <property type="match status" value="4"/>
</dbReference>
<dbReference type="Pfam" id="PF00975">
    <property type="entry name" value="Thioesterase"/>
    <property type="match status" value="1"/>
</dbReference>
<dbReference type="InterPro" id="IPR010071">
    <property type="entry name" value="AA_adenyl_dom"/>
</dbReference>
<dbReference type="InterPro" id="IPR000873">
    <property type="entry name" value="AMP-dep_synth/lig_dom"/>
</dbReference>
<dbReference type="InterPro" id="IPR020845">
    <property type="entry name" value="AMP-binding_CS"/>
</dbReference>
<dbReference type="NCBIfam" id="NF003417">
    <property type="entry name" value="PRK04813.1"/>
    <property type="match status" value="4"/>
</dbReference>
<evidence type="ECO:0000313" key="7">
    <source>
        <dbReference type="Proteomes" id="UP001213504"/>
    </source>
</evidence>
<dbReference type="SUPFAM" id="SSF53474">
    <property type="entry name" value="alpha/beta-Hydrolases"/>
    <property type="match status" value="1"/>
</dbReference>
<dbReference type="SUPFAM" id="SSF47336">
    <property type="entry name" value="ACP-like"/>
    <property type="match status" value="4"/>
</dbReference>
<dbReference type="EMBL" id="CP121270">
    <property type="protein sequence ID" value="WFP23989.1"/>
    <property type="molecule type" value="Genomic_DNA"/>
</dbReference>
<feature type="region of interest" description="Disordered" evidence="4">
    <location>
        <begin position="4334"/>
        <end position="4366"/>
    </location>
</feature>
<dbReference type="PANTHER" id="PTHR45527">
    <property type="entry name" value="NONRIBOSOMAL PEPTIDE SYNTHETASE"/>
    <property type="match status" value="1"/>
</dbReference>
<organism evidence="6 7">
    <name type="scientific">Gordonia hongkongensis</name>
    <dbReference type="NCBI Taxonomy" id="1701090"/>
    <lineage>
        <taxon>Bacteria</taxon>
        <taxon>Bacillati</taxon>
        <taxon>Actinomycetota</taxon>
        <taxon>Actinomycetes</taxon>
        <taxon>Mycobacteriales</taxon>
        <taxon>Gordoniaceae</taxon>
        <taxon>Gordonia</taxon>
    </lineage>
</organism>
<dbReference type="SUPFAM" id="SSF56801">
    <property type="entry name" value="Acetyl-CoA synthetase-like"/>
    <property type="match status" value="4"/>
</dbReference>
<evidence type="ECO:0000256" key="3">
    <source>
        <dbReference type="ARBA" id="ARBA00022553"/>
    </source>
</evidence>
<feature type="region of interest" description="Disordered" evidence="4">
    <location>
        <begin position="1294"/>
        <end position="1322"/>
    </location>
</feature>
<dbReference type="InterPro" id="IPR009081">
    <property type="entry name" value="PP-bd_ACP"/>
</dbReference>
<sequence length="4628" mass="493960">MTTDDAVRNTVATDIDAGLTIPMTAAQRGIFYAQQLEPDVPMTIDAYVEFRGDTSGPQAEHGDDPLVDVDPDIMQRAVTLTERETEAPLLRLIPTDDGEPMMVLDRSQGVVLGRQDFSDADDPRAAALAWIDRRRSASSDVFEDRILETHLLKIGPGHSIWYCHGHHIGFDGYAAMYMMLRVASHYTAIVNGTPPPIADTASMVDIAEFDREYRASAKFVEDREHWASHLADMPEMTTLTSLSASAAPLSDVRSAVLDDTLVARIRDLGRTQRVRPASVITAAVAAYVARYTDRDEAMLSLPVAARDRDVLRTSAGLTSNVVPLRIALDDDTATLADLLKSANSEIKVAVRHQKFRHEDITSQILGAAGARRGFFGPLVNVMLFFQHIDFGPLKGELHVLSTGPIEDLSVNVYDSLDGGMTLDLEANPNIYPAEEITTHHRRLVDFVTAFVGAPVETKVSDLHVLTYAERAELPERMTGEQVEHGDTTLVDLLDDAARAHPDETAITDAQDGHSLTHREFDCAATQIASALARRGIGPESVVGVQLPRSTDQVVSLHGVVRAGAAFLPIDPAEPADRLGHILEVAAPDLVITESVLAELRADDDSDVAAPTPPSPDTAAYVLFTSGSTGKPKGVVITHRAIVNRLAWMQARYELAPDDRVLQKTPSTFDVSVWEFFWPFTTGAALVVPTADGHRDPWYLRDVIAEHRVTTLHFVPSMLAAFTAALDADDASELTSLRRIFTSGEALTPATVGAAASLTSAPIHNLYGPTEAAIDVTHHDHCRADVPVIPIGSPVWNTGVHVLDHRLRPQPPGAIGELYLGGVQLARGYRSRADLTASRFVASPAAPGERLYRTGDLVRLNAAGELEYLGRTDSQVKIRGQRVELGEIESTLSRLDGVTAAGVVIRDDLVAGEPTIVGYVTGTGLTDKDLRAELRTALPDHMIPTAIMVLDSLPTTANGKLDRRALPRPDLRTHREFVRARTALERFVVATVADVLDLHDDTSDEVANEAHATAPASISLSDNFFEIGGTSLSATRMASRLSRATGHRIGIRTVFDADDLAGLVAALSDLGVDTDEPAVGSASVPSDDTAGRTVSGAVPLSPAQHRLWLATRLDSASSATYNMPFTVRFVGALDTDALRTALVDVVRRHEPLRSVVTEIDGVACISAIDPDAVDVDLPVLATGDVAQCADRDFASLPFDLAAEIPVRARLVRTADDDHRLTMVIHHIAADGWSLAPLAGDLATAYRARRDGIEPEWTQLPVSYSQTSAARHAWLDESPHAAAELEFWRDTLDGAPSETELPLDRPRSRDSEVTGRSGSSVTSTIGPDTYGAIRTIATEADATVFMVLHASVAVLLRSLAQSSDVIIGTPVSGRGDADLDDLVGMFVNTLALRTVVDKDLPFADLVASVRETDLNAFDNAYMPFDRLVTELNPARSGNVHPYFQVSMALEDRSAIRLDFAGLSATASRVDTGRTTFDLQFTFTEVRGATGEPAGLTLEIGYATALFDRDTVAGLGSRLVRMLEAATADPSAPIGDLPVLDLHERLDLVPAVGEGRRPVEHLTRLLSAAAESSPHRVAVTDGTRSLTYRELDAASNQLARALIDGGAGPENHVAVALPRSVEWIVAMWAIARTGAAWLPVDPAYPSGRIEHMLTDSGARLLVTDRSSDPGAGPALSTVVLDDPAIREWVEAESTEPIADSERRGVLDVDQPAYLIYTSGTTGTPKGVVVSHRGLADFGAQQVTQYGITPTSRTMHMASPSFDASVLEILMAISAGSTMHIVPPGIVGGTELAELMRDARITHAFLTPSVLTTMSPDDVPDLEALVIGGEHPNSEVVRTWSTGPKLFNAYGPTETTVVAAVSPPISPDYTTLTIGRPIRGISALVLDERLRPVAPGAIGELYIAGEHLARGYHGVRPLTSKRFIANPYGDPGERMYRTGDLVRWTSDHELEFRGRADHQTKIRGHRIELGEIDAALVADESVRAAVTTTHGEGDRAHLVSYVTVTAGAHGQAAAVRDRLAQRLPRHMIPSTIIELDEIPTTPIGKVDLRALPAPEPGSVDGDVAFVAPRNPLEQAVADLIAERLELEPGTIGRDHDFFDLGGNSLLATQIVGALESLTGRRIPVREVFDHSTVAGIARLGGADEGDTALVEARTLADLRHDPDSPARPGPAQQQLWFLNQLAGGAEADPGLADSDNGSSTADYAIAFALDLRGDLDVDALSGALRYAVDRHEMLRTVYPEHDGRPDLDVRPTDEVQTELTVVETTSAEWPAQAQALARRPFDLTVDVPLRVALHRIDSDTAHHKLTLVIHHIAADGWSMVPLHRDITTAYAELRTAAENGTEAAVTAAPPALDYRDYLRWQADHLETRTDLADRWRQDLDGIDVGPILVPDAPSGSARTAGVVEVDFDAELRSRLSALGGGRATEFMCVHAVFAALLHRLNADPEVHVAGSASDIVIGTPVAGRADPRLADIVGMFVNSVVLRTPVDGSQGFAALLDSVRSRDLDALAGADMPFEQIVSMLNPPRTDRHPIFQIALAFDAGVSDTLEPDHTRVDLPGLQVVAEEIETAAARFDLELRIRNGRARFTYATDVHTRERVSELARMFVDLARAVAADPSTPLDDLAVTADLVDTAGTADLADSADPAVRDHRSIEPRHLADILADTVIDHSDRVAVEDGDRTLTYAEIDRISTRWALTLRDLGVGTEDVVAIAVDRSLESVVATWAVTKAGAAALPVDMRYPAERIAHMIADSGAILGISSADHRRDVPHDIWWLTPEDLRTGERAGFRPPARHPDSIAYIVYTSGSTGKPKGVSVSHRGLAAFAQTQRERYEVGPGDRTLLFASPSFDASMLEFLLAVESGATMVVAPTTIYGGDELVEFLDERKVTHAFITPSALAAAAPHPLPHLRTLGVGGEASTPELVARWGTGRRYINSYGPTETTIVATMSAPLRPGEPITIGTPVHECTALVLDHRLRPLPDHVPGELYLSGPGVARGYLGRRSLTAGRFVASPDGNGAVMYRTGDIVHRDADGALTYHGRSDNQVKVRGFRIELDEVSAALAAVDGIDFATTVVRGESASATLVGYVTRSGGAAGTADAPETLDSAKVLESVRSRLPRHMVPSAIVVLDEIPLTGNGKLDHRALPEPSASSMSSVGRAPRGDAETALVGIVADVLGLAREEIGATDDFFLLGGTSLQATTLVSRINRVSADGRLRVRDVFDHPTAEALADLISLPADWVPTAESDESSGRPVRRETFPLAPVQRRLWSLAAADPGSTEYLMPFVLRLTGDIDLAALRGALTDVVARHTSLRTVFEAVDGTPTGRVLDDPAAVVGSLTPVVPADPDALMSEIARLASTPIDPTTEAPLRATVVADPGARGETATHILLLVVHHIAADGASLPTLVGDLAQAYRERRAGRAETWDAAALDYRDHAVESATAPAATDELGFWTDHLAGAPAESTVEPVGGGRRGSGARSVSLPLPAHTRAGLTAFAREQSTTPFSVLHTALAILLHRLGVGDDLVIGSPVDNRTGMTGVDRDYSGVVGMFVNMVPLRSHLRSAETVAALVRRTRDTDIDALDHRGVPFDDIVTALNPERAHGRHPLFQVALSVHDFAGGAPTPEGGADSLAGTAVPMDDDLMAEVAEFESLAAKFDLQFTVTGLGATDSDTDAAVQITYDAARYGHDDAQMLGTRLMRVLRGMLGDPGRAIGDIRITDPLEVAERTPALGPRGNAPTTLDVLIADAVRRHPDGLAAIGQPTADGEGPETLTYAELDARSNRLARVLLGRGVGAYSRSDDEPGTEGPDVRSSREPVVAMAISRSIDSLVAIWAIVKAGAAYVPIDPEYPADRIAHMLDDSGAQLVVTTSSSWERIAESSAGSEVPTLVLDAASTRTRMKHSSPAPITDAERASTIRPDQLAYIIYTSGSTGKPKGVLVPHSGLRAVHDELAERMNPGPTSRVLHFASPSFDASVLEMLLALAGSSALTIVEPHVYGGTALSDVIRTRHATHAFITPAAVASMDPAAVPSLRALAVGGEAYGTDLVRRWSPGRTMINVYGPTETTIITTGSRSLTPNTPLTIGTPNNGVGALVLDDRLHPVPPGVTGDLYLTGVQLTRGYHRRPGLTAVRFVPAPMVTGPRFAGQRMYRTGDLVRWTDDGQLVYVGRSDSQVQVRGFRIELGEIDDALAAEPDVDFAVTLVDGTGAQAILRSYVTATRGHEPDPADLRRRVGRRLPRHMVPVSVSVLENIPLTPTGKLDRAALPTPAVSASGRAPAPGTETTIARVFAEVLEVDLDAIGADDGFFDLGGNSLMATAVTGKLSELTGQHLAAQSLFGAPSPAELAELLDGGAHSDGDTGPSASGLDTLLPLRRTSSDAGSDAPPPLFVVHPAIGLSWSFTSLLPHLPADRAVYGLQHPAFAGDPCPQTIADLAQVYVAKLRTVSPEGPYHLLGWSLGGLIAHEMAVQLQEAGETVEQLVVLDSYVVAERPDLDTEASIAELMREFGLDVPDGGEEGTEPSVADAFRVISAAGGALGGLSEETLTTVHEVFRHASPLARNWRPRVFDGDLTFVTATVDAHDGPPAVADWRSKVTGRVVEVQATSTHARMLLPENVSEWLTAIESGPIESDPGTPGIAAQEEES</sequence>
<dbReference type="InterPro" id="IPR001242">
    <property type="entry name" value="Condensation_dom"/>
</dbReference>
<dbReference type="GO" id="GO:0031177">
    <property type="term" value="F:phosphopantetheine binding"/>
    <property type="evidence" value="ECO:0007669"/>
    <property type="project" value="InterPro"/>
</dbReference>
<dbReference type="InterPro" id="IPR023213">
    <property type="entry name" value="CAT-like_dom_sf"/>
</dbReference>
<dbReference type="InterPro" id="IPR045851">
    <property type="entry name" value="AMP-bd_C_sf"/>
</dbReference>
<feature type="region of interest" description="Disordered" evidence="4">
    <location>
        <begin position="4609"/>
        <end position="4628"/>
    </location>
</feature>
<dbReference type="PROSITE" id="PS00012">
    <property type="entry name" value="PHOSPHOPANTETHEINE"/>
    <property type="match status" value="2"/>
</dbReference>
<dbReference type="RefSeq" id="WP_165629712.1">
    <property type="nucleotide sequence ID" value="NZ_CP121270.1"/>
</dbReference>
<dbReference type="Gene3D" id="3.40.50.980">
    <property type="match status" value="2"/>
</dbReference>
<dbReference type="SMART" id="SM00824">
    <property type="entry name" value="PKS_TE"/>
    <property type="match status" value="1"/>
</dbReference>
<evidence type="ECO:0000256" key="4">
    <source>
        <dbReference type="SAM" id="MobiDB-lite"/>
    </source>
</evidence>
<comment type="cofactor">
    <cofactor evidence="1">
        <name>pantetheine 4'-phosphate</name>
        <dbReference type="ChEBI" id="CHEBI:47942"/>
    </cofactor>
</comment>
<proteinExistence type="predicted"/>
<dbReference type="InterPro" id="IPR025110">
    <property type="entry name" value="AMP-bd_C"/>
</dbReference>
<dbReference type="Gene3D" id="3.40.50.1820">
    <property type="entry name" value="alpha/beta hydrolase"/>
    <property type="match status" value="1"/>
</dbReference>
<dbReference type="GO" id="GO:0009366">
    <property type="term" value="C:enterobactin synthetase complex"/>
    <property type="evidence" value="ECO:0007669"/>
    <property type="project" value="TreeGrafter"/>
</dbReference>
<evidence type="ECO:0000313" key="6">
    <source>
        <dbReference type="EMBL" id="WFP23989.1"/>
    </source>
</evidence>
<gene>
    <name evidence="6" type="ORF">P9A14_17885</name>
</gene>
<keyword evidence="3" id="KW-0597">Phosphoprotein</keyword>
<dbReference type="Pfam" id="PF00550">
    <property type="entry name" value="PP-binding"/>
    <property type="match status" value="4"/>
</dbReference>
<feature type="domain" description="Carrier" evidence="5">
    <location>
        <begin position="988"/>
        <end position="1070"/>
    </location>
</feature>
<dbReference type="InterPro" id="IPR042099">
    <property type="entry name" value="ANL_N_sf"/>
</dbReference>
<evidence type="ECO:0000256" key="1">
    <source>
        <dbReference type="ARBA" id="ARBA00001957"/>
    </source>
</evidence>
<evidence type="ECO:0000256" key="2">
    <source>
        <dbReference type="ARBA" id="ARBA00022450"/>
    </source>
</evidence>
<keyword evidence="2" id="KW-0596">Phosphopantetheine</keyword>
<dbReference type="CDD" id="cd19540">
    <property type="entry name" value="LCL_NRPS-like"/>
    <property type="match status" value="1"/>
</dbReference>
<dbReference type="GO" id="GO:0009239">
    <property type="term" value="P:enterobactin biosynthetic process"/>
    <property type="evidence" value="ECO:0007669"/>
    <property type="project" value="TreeGrafter"/>
</dbReference>
<dbReference type="Proteomes" id="UP001213504">
    <property type="component" value="Chromosome"/>
</dbReference>
<accession>A0AAX3T4U3</accession>
<dbReference type="Gene3D" id="1.10.1200.10">
    <property type="entry name" value="ACP-like"/>
    <property type="match status" value="3"/>
</dbReference>
<dbReference type="Pfam" id="PF00668">
    <property type="entry name" value="Condensation"/>
    <property type="match status" value="4"/>
</dbReference>
<dbReference type="Gene3D" id="2.30.38.10">
    <property type="entry name" value="Luciferase, Domain 3"/>
    <property type="match status" value="1"/>
</dbReference>
<dbReference type="Gene3D" id="3.40.50.12780">
    <property type="entry name" value="N-terminal domain of ligase-like"/>
    <property type="match status" value="3"/>
</dbReference>
<dbReference type="InterPro" id="IPR020802">
    <property type="entry name" value="TesA-like"/>
</dbReference>
<dbReference type="GO" id="GO:0008610">
    <property type="term" value="P:lipid biosynthetic process"/>
    <property type="evidence" value="ECO:0007669"/>
    <property type="project" value="UniProtKB-ARBA"/>
</dbReference>
<feature type="region of interest" description="Disordered" evidence="4">
    <location>
        <begin position="3451"/>
        <end position="3471"/>
    </location>
</feature>
<dbReference type="NCBIfam" id="TIGR01733">
    <property type="entry name" value="AA-adenyl-dom"/>
    <property type="match status" value="4"/>
</dbReference>
<dbReference type="GO" id="GO:0047527">
    <property type="term" value="F:2,3-dihydroxybenzoate-serine ligase activity"/>
    <property type="evidence" value="ECO:0007669"/>
    <property type="project" value="TreeGrafter"/>
</dbReference>
<protein>
    <submittedName>
        <fullName evidence="6">Non-ribosomal peptide synthetase</fullName>
    </submittedName>
</protein>
<dbReference type="FunFam" id="3.40.50.980:FF:000001">
    <property type="entry name" value="Non-ribosomal peptide synthetase"/>
    <property type="match status" value="2"/>
</dbReference>
<reference evidence="6" key="1">
    <citation type="submission" date="2023-04" db="EMBL/GenBank/DDBJ databases">
        <title>Complete genome sequence of a phthalic acid esters degrading bacterial strain.</title>
        <authorList>
            <person name="Weng L."/>
            <person name="Jia Y."/>
            <person name="Ren L."/>
        </authorList>
    </citation>
    <scope>NUCLEOTIDE SEQUENCE</scope>
    <source>
        <strain evidence="6">RL-LY01</strain>
    </source>
</reference>
<dbReference type="PROSITE" id="PS50075">
    <property type="entry name" value="CARRIER"/>
    <property type="match status" value="4"/>
</dbReference>
<dbReference type="GO" id="GO:0005829">
    <property type="term" value="C:cytosol"/>
    <property type="evidence" value="ECO:0007669"/>
    <property type="project" value="TreeGrafter"/>
</dbReference>
<dbReference type="PANTHER" id="PTHR45527:SF1">
    <property type="entry name" value="FATTY ACID SYNTHASE"/>
    <property type="match status" value="1"/>
</dbReference>
<feature type="region of interest" description="Disordered" evidence="4">
    <location>
        <begin position="3130"/>
        <end position="3150"/>
    </location>
</feature>
<dbReference type="FunFam" id="3.40.50.12780:FF:000012">
    <property type="entry name" value="Non-ribosomal peptide synthetase"/>
    <property type="match status" value="2"/>
</dbReference>
<dbReference type="Pfam" id="PF13193">
    <property type="entry name" value="AMP-binding_C"/>
    <property type="match status" value="2"/>
</dbReference>
<dbReference type="InterPro" id="IPR001031">
    <property type="entry name" value="Thioesterase"/>
</dbReference>
<dbReference type="Pfam" id="PF00501">
    <property type="entry name" value="AMP-binding"/>
    <property type="match status" value="4"/>
</dbReference>
<name>A0AAX3T4U3_9ACTN</name>
<dbReference type="Gene3D" id="3.30.300.30">
    <property type="match status" value="4"/>
</dbReference>
<dbReference type="GO" id="GO:0043041">
    <property type="term" value="P:amino acid activation for nonribosomal peptide biosynthetic process"/>
    <property type="evidence" value="ECO:0007669"/>
    <property type="project" value="TreeGrafter"/>
</dbReference>
<dbReference type="SUPFAM" id="SSF52777">
    <property type="entry name" value="CoA-dependent acyltransferases"/>
    <property type="match status" value="8"/>
</dbReference>
<evidence type="ECO:0000259" key="5">
    <source>
        <dbReference type="PROSITE" id="PS50075"/>
    </source>
</evidence>
<dbReference type="CDD" id="cd17646">
    <property type="entry name" value="A_NRPS_AB3403-like"/>
    <property type="match status" value="1"/>
</dbReference>
<dbReference type="InterPro" id="IPR029058">
    <property type="entry name" value="AB_hydrolase_fold"/>
</dbReference>
<dbReference type="Gene3D" id="3.30.559.30">
    <property type="entry name" value="Nonribosomal peptide synthetase, condensation domain"/>
    <property type="match status" value="4"/>
</dbReference>